<dbReference type="EMBL" id="JANJYI010000001">
    <property type="protein sequence ID" value="KAK2665239.1"/>
    <property type="molecule type" value="Genomic_DNA"/>
</dbReference>
<gene>
    <name evidence="1" type="ORF">Ddye_003813</name>
</gene>
<keyword evidence="2" id="KW-1185">Reference proteome</keyword>
<proteinExistence type="predicted"/>
<evidence type="ECO:0000313" key="1">
    <source>
        <dbReference type="EMBL" id="KAK2665239.1"/>
    </source>
</evidence>
<dbReference type="InterPro" id="IPR025322">
    <property type="entry name" value="PADRE_dom"/>
</dbReference>
<dbReference type="AlphaFoldDB" id="A0AAD9XSZ0"/>
<sequence length="159" mass="17711">MGNCASPEYTNKNKNGGGNSKNMMMIEFWQSTAKIIHMDGRLQEIRQPIKAGHVISQYPKTFLCSSESMYVDSVLPHVAEDEELQMGQIYFLMPLSKSHVPLTLQELCSLAIKASSALSDNHLITTTNGVRYYRTPSSQPQACREVPVGFSAQVSARRI</sequence>
<evidence type="ECO:0000313" key="2">
    <source>
        <dbReference type="Proteomes" id="UP001280121"/>
    </source>
</evidence>
<accession>A0AAD9XSZ0</accession>
<dbReference type="Proteomes" id="UP001280121">
    <property type="component" value="Unassembled WGS sequence"/>
</dbReference>
<comment type="caution">
    <text evidence="1">The sequence shown here is derived from an EMBL/GenBank/DDBJ whole genome shotgun (WGS) entry which is preliminary data.</text>
</comment>
<protein>
    <submittedName>
        <fullName evidence="1">Uncharacterized protein</fullName>
    </submittedName>
</protein>
<dbReference type="Pfam" id="PF14009">
    <property type="entry name" value="PADRE"/>
    <property type="match status" value="1"/>
</dbReference>
<dbReference type="PANTHER" id="PTHR33052">
    <property type="entry name" value="DUF4228 DOMAIN PROTEIN-RELATED"/>
    <property type="match status" value="1"/>
</dbReference>
<name>A0AAD9XSZ0_9ROSI</name>
<organism evidence="1 2">
    <name type="scientific">Dipteronia dyeriana</name>
    <dbReference type="NCBI Taxonomy" id="168575"/>
    <lineage>
        <taxon>Eukaryota</taxon>
        <taxon>Viridiplantae</taxon>
        <taxon>Streptophyta</taxon>
        <taxon>Embryophyta</taxon>
        <taxon>Tracheophyta</taxon>
        <taxon>Spermatophyta</taxon>
        <taxon>Magnoliopsida</taxon>
        <taxon>eudicotyledons</taxon>
        <taxon>Gunneridae</taxon>
        <taxon>Pentapetalae</taxon>
        <taxon>rosids</taxon>
        <taxon>malvids</taxon>
        <taxon>Sapindales</taxon>
        <taxon>Sapindaceae</taxon>
        <taxon>Hippocastanoideae</taxon>
        <taxon>Acereae</taxon>
        <taxon>Dipteronia</taxon>
    </lineage>
</organism>
<reference evidence="1" key="1">
    <citation type="journal article" date="2023" name="Plant J.">
        <title>Genome sequences and population genomics provide insights into the demographic history, inbreeding, and mutation load of two 'living fossil' tree species of Dipteronia.</title>
        <authorList>
            <person name="Feng Y."/>
            <person name="Comes H.P."/>
            <person name="Chen J."/>
            <person name="Zhu S."/>
            <person name="Lu R."/>
            <person name="Zhang X."/>
            <person name="Li P."/>
            <person name="Qiu J."/>
            <person name="Olsen K.M."/>
            <person name="Qiu Y."/>
        </authorList>
    </citation>
    <scope>NUCLEOTIDE SEQUENCE</scope>
    <source>
        <strain evidence="1">KIB01</strain>
    </source>
</reference>